<proteinExistence type="predicted"/>
<reference evidence="6" key="1">
    <citation type="submission" date="2020-07" db="EMBL/GenBank/DDBJ databases">
        <authorList>
            <person name="Pettersson B.M.F."/>
            <person name="Behra P.R.K."/>
            <person name="Ramesh M."/>
            <person name="Das S."/>
            <person name="Dasgupta S."/>
            <person name="Kirsebom L.A."/>
        </authorList>
    </citation>
    <scope>NUCLEOTIDE SEQUENCE</scope>
    <source>
        <strain evidence="6">DSM 44242</strain>
    </source>
</reference>
<evidence type="ECO:0000313" key="7">
    <source>
        <dbReference type="EMBL" id="MEX3741305.1"/>
    </source>
</evidence>
<keyword evidence="1" id="KW-0805">Transcription regulation</keyword>
<gene>
    <name evidence="7" type="ORF">ABFW12_24045</name>
    <name evidence="6" type="ORF">H5P34_20325</name>
</gene>
<accession>A0AAW5T691</accession>
<dbReference type="RefSeq" id="WP_051576831.1">
    <property type="nucleotide sequence ID" value="NZ_JACKVC010000017.1"/>
</dbReference>
<dbReference type="EMBL" id="JBDLOU010000063">
    <property type="protein sequence ID" value="MEX3741305.1"/>
    <property type="molecule type" value="Genomic_DNA"/>
</dbReference>
<evidence type="ECO:0000313" key="9">
    <source>
        <dbReference type="Proteomes" id="UP001558474"/>
    </source>
</evidence>
<dbReference type="PANTHER" id="PTHR30055">
    <property type="entry name" value="HTH-TYPE TRANSCRIPTIONAL REGULATOR RUTR"/>
    <property type="match status" value="1"/>
</dbReference>
<keyword evidence="9" id="KW-1185">Reference proteome</keyword>
<sequence>MDTGPAASADDFSGQPHRVHDARWFEHNSARRAHLVEAAVALLDEQPVGRDVSVEEIANRAGFARSVFYRQFDSRDAFDCRVRAVILDQCFEMYATNLDFSTGSIDEIVTRTAGALLAWRIDHPAWYAFLGTGPTDYDNPDLDAVQSLSRRFETLIDVLLSEIAQLVGVDYEPLRTLPCAVVTMVDGTFTRWLSDPSPVRGRDQLVRDVADYAWYLLDGAAQRSGLCADRHQTVDELIAEVSGSASRQ</sequence>
<dbReference type="SUPFAM" id="SSF46689">
    <property type="entry name" value="Homeodomain-like"/>
    <property type="match status" value="1"/>
</dbReference>
<protein>
    <submittedName>
        <fullName evidence="6">TetR/AcrR family transcriptional regulator</fullName>
    </submittedName>
</protein>
<dbReference type="Proteomes" id="UP001141659">
    <property type="component" value="Unassembled WGS sequence"/>
</dbReference>
<evidence type="ECO:0000256" key="1">
    <source>
        <dbReference type="ARBA" id="ARBA00023015"/>
    </source>
</evidence>
<dbReference type="Proteomes" id="UP001558474">
    <property type="component" value="Unassembled WGS sequence"/>
</dbReference>
<dbReference type="AlphaFoldDB" id="A0AAW5T691"/>
<evidence type="ECO:0000313" key="8">
    <source>
        <dbReference type="Proteomes" id="UP001141659"/>
    </source>
</evidence>
<evidence type="ECO:0000313" key="6">
    <source>
        <dbReference type="EMBL" id="MCV7390414.1"/>
    </source>
</evidence>
<dbReference type="InterPro" id="IPR001647">
    <property type="entry name" value="HTH_TetR"/>
</dbReference>
<dbReference type="PANTHER" id="PTHR30055:SF234">
    <property type="entry name" value="HTH-TYPE TRANSCRIPTIONAL REGULATOR BETI"/>
    <property type="match status" value="1"/>
</dbReference>
<keyword evidence="3" id="KW-0804">Transcription</keyword>
<dbReference type="EMBL" id="JACKVC010000017">
    <property type="protein sequence ID" value="MCV7390414.1"/>
    <property type="molecule type" value="Genomic_DNA"/>
</dbReference>
<reference evidence="7 9" key="3">
    <citation type="submission" date="2024-04" db="EMBL/GenBank/DDBJ databases">
        <title>Genomic Markers of Mycobacteria.</title>
        <authorList>
            <person name="Soliman M.S."/>
            <person name="Elkholy A."/>
            <person name="Soliman N.S."/>
            <person name="Abbas A."/>
            <person name="Khayrat S."/>
            <person name="Shawky S."/>
        </authorList>
    </citation>
    <scope>NUCLEOTIDE SEQUENCE [LARGE SCALE GENOMIC DNA]</scope>
    <source>
        <strain evidence="7 9">Egy-CU-AM5</strain>
    </source>
</reference>
<dbReference type="InterPro" id="IPR009057">
    <property type="entry name" value="Homeodomain-like_sf"/>
</dbReference>
<dbReference type="Gene3D" id="1.10.357.10">
    <property type="entry name" value="Tetracycline Repressor, domain 2"/>
    <property type="match status" value="1"/>
</dbReference>
<reference evidence="6" key="2">
    <citation type="journal article" date="2022" name="BMC Genomics">
        <title>Comparative genome analysis of mycobacteria focusing on tRNA and non-coding RNA.</title>
        <authorList>
            <person name="Behra P.R.K."/>
            <person name="Pettersson B.M.F."/>
            <person name="Ramesh M."/>
            <person name="Das S."/>
            <person name="Dasgupta S."/>
            <person name="Kirsebom L.A."/>
        </authorList>
    </citation>
    <scope>NUCLEOTIDE SEQUENCE</scope>
    <source>
        <strain evidence="6">DSM 44242</strain>
    </source>
</reference>
<feature type="DNA-binding region" description="H-T-H motif" evidence="4">
    <location>
        <begin position="53"/>
        <end position="72"/>
    </location>
</feature>
<dbReference type="GO" id="GO:0000976">
    <property type="term" value="F:transcription cis-regulatory region binding"/>
    <property type="evidence" value="ECO:0007669"/>
    <property type="project" value="TreeGrafter"/>
</dbReference>
<keyword evidence="2 4" id="KW-0238">DNA-binding</keyword>
<dbReference type="GO" id="GO:0003700">
    <property type="term" value="F:DNA-binding transcription factor activity"/>
    <property type="evidence" value="ECO:0007669"/>
    <property type="project" value="TreeGrafter"/>
</dbReference>
<dbReference type="PROSITE" id="PS50977">
    <property type="entry name" value="HTH_TETR_2"/>
    <property type="match status" value="1"/>
</dbReference>
<evidence type="ECO:0000256" key="4">
    <source>
        <dbReference type="PROSITE-ProRule" id="PRU00335"/>
    </source>
</evidence>
<dbReference type="InterPro" id="IPR050109">
    <property type="entry name" value="HTH-type_TetR-like_transc_reg"/>
</dbReference>
<name>A0AAW5T691_9MYCO</name>
<dbReference type="Pfam" id="PF00440">
    <property type="entry name" value="TetR_N"/>
    <property type="match status" value="1"/>
</dbReference>
<organism evidence="6 8">
    <name type="scientific">Mycolicibacterium porcinum</name>
    <dbReference type="NCBI Taxonomy" id="39693"/>
    <lineage>
        <taxon>Bacteria</taxon>
        <taxon>Bacillati</taxon>
        <taxon>Actinomycetota</taxon>
        <taxon>Actinomycetes</taxon>
        <taxon>Mycobacteriales</taxon>
        <taxon>Mycobacteriaceae</taxon>
        <taxon>Mycolicibacterium</taxon>
    </lineage>
</organism>
<evidence type="ECO:0000256" key="3">
    <source>
        <dbReference type="ARBA" id="ARBA00023163"/>
    </source>
</evidence>
<feature type="domain" description="HTH tetR-type" evidence="5">
    <location>
        <begin position="29"/>
        <end position="90"/>
    </location>
</feature>
<evidence type="ECO:0000256" key="2">
    <source>
        <dbReference type="ARBA" id="ARBA00023125"/>
    </source>
</evidence>
<evidence type="ECO:0000259" key="5">
    <source>
        <dbReference type="PROSITE" id="PS50977"/>
    </source>
</evidence>
<comment type="caution">
    <text evidence="6">The sequence shown here is derived from an EMBL/GenBank/DDBJ whole genome shotgun (WGS) entry which is preliminary data.</text>
</comment>